<evidence type="ECO:0000256" key="2">
    <source>
        <dbReference type="SAM" id="Phobius"/>
    </source>
</evidence>
<feature type="transmembrane region" description="Helical" evidence="2">
    <location>
        <begin position="136"/>
        <end position="157"/>
    </location>
</feature>
<keyword evidence="2" id="KW-1133">Transmembrane helix</keyword>
<dbReference type="PROSITE" id="PS51257">
    <property type="entry name" value="PROKAR_LIPOPROTEIN"/>
    <property type="match status" value="1"/>
</dbReference>
<proteinExistence type="predicted"/>
<dbReference type="AlphaFoldDB" id="A0A7J8RCJ9"/>
<reference evidence="4 5" key="1">
    <citation type="journal article" date="2019" name="Genome Biol. Evol.">
        <title>Insights into the evolution of the New World diploid cottons (Gossypium, subgenus Houzingenia) based on genome sequencing.</title>
        <authorList>
            <person name="Grover C.E."/>
            <person name="Arick M.A. 2nd"/>
            <person name="Thrash A."/>
            <person name="Conover J.L."/>
            <person name="Sanders W.S."/>
            <person name="Peterson D.G."/>
            <person name="Frelichowski J.E."/>
            <person name="Scheffler J.A."/>
            <person name="Scheffler B.E."/>
            <person name="Wendel J.F."/>
        </authorList>
    </citation>
    <scope>NUCLEOTIDE SEQUENCE [LARGE SCALE GENOMIC DNA]</scope>
    <source>
        <strain evidence="4">27</strain>
        <tissue evidence="4">Leaf</tissue>
    </source>
</reference>
<feature type="signal peptide" evidence="3">
    <location>
        <begin position="1"/>
        <end position="25"/>
    </location>
</feature>
<accession>A0A7J8RCJ9</accession>
<feature type="compositionally biased region" description="Pro residues" evidence="1">
    <location>
        <begin position="32"/>
        <end position="45"/>
    </location>
</feature>
<organism evidence="4 5">
    <name type="scientific">Gossypium davidsonii</name>
    <name type="common">Davidson's cotton</name>
    <name type="synonym">Gossypium klotzschianum subsp. davidsonii</name>
    <dbReference type="NCBI Taxonomy" id="34287"/>
    <lineage>
        <taxon>Eukaryota</taxon>
        <taxon>Viridiplantae</taxon>
        <taxon>Streptophyta</taxon>
        <taxon>Embryophyta</taxon>
        <taxon>Tracheophyta</taxon>
        <taxon>Spermatophyta</taxon>
        <taxon>Magnoliopsida</taxon>
        <taxon>eudicotyledons</taxon>
        <taxon>Gunneridae</taxon>
        <taxon>Pentapetalae</taxon>
        <taxon>rosids</taxon>
        <taxon>malvids</taxon>
        <taxon>Malvales</taxon>
        <taxon>Malvaceae</taxon>
        <taxon>Malvoideae</taxon>
        <taxon>Gossypium</taxon>
    </lineage>
</organism>
<evidence type="ECO:0000313" key="5">
    <source>
        <dbReference type="Proteomes" id="UP000593561"/>
    </source>
</evidence>
<evidence type="ECO:0000256" key="1">
    <source>
        <dbReference type="SAM" id="MobiDB-lite"/>
    </source>
</evidence>
<protein>
    <submittedName>
        <fullName evidence="4">Uncharacterized protein</fullName>
    </submittedName>
</protein>
<keyword evidence="2" id="KW-0472">Membrane</keyword>
<comment type="caution">
    <text evidence="4">The sequence shown here is derived from an EMBL/GenBank/DDBJ whole genome shotgun (WGS) entry which is preliminary data.</text>
</comment>
<feature type="chain" id="PRO_5029513874" evidence="3">
    <location>
        <begin position="26"/>
        <end position="158"/>
    </location>
</feature>
<keyword evidence="2" id="KW-0812">Transmembrane</keyword>
<dbReference type="EMBL" id="JABFAC010000004">
    <property type="protein sequence ID" value="MBA0611559.1"/>
    <property type="molecule type" value="Genomic_DNA"/>
</dbReference>
<evidence type="ECO:0000313" key="4">
    <source>
        <dbReference type="EMBL" id="MBA0611559.1"/>
    </source>
</evidence>
<keyword evidence="5" id="KW-1185">Reference proteome</keyword>
<name>A0A7J8RCJ9_GOSDV</name>
<feature type="region of interest" description="Disordered" evidence="1">
    <location>
        <begin position="32"/>
        <end position="51"/>
    </location>
</feature>
<dbReference type="Proteomes" id="UP000593561">
    <property type="component" value="Unassembled WGS sequence"/>
</dbReference>
<gene>
    <name evidence="4" type="ORF">Godav_012235</name>
</gene>
<sequence length="158" mass="17385">MASKRTASLALFFALNVLFFFLVSACGSCPSPNPKPKPKPTPSPSPSGKFPRDTLQLDECAEMHGMANVTAGSPKPFLVSLFVENDGRVETLGMDNELLIYPAPCLSDTLLKFAKPNVLGINLNISDFLSMLKERLIWLPMSLIIVSKSLSSWCFLWF</sequence>
<keyword evidence="3" id="KW-0732">Signal</keyword>
<evidence type="ECO:0000256" key="3">
    <source>
        <dbReference type="SAM" id="SignalP"/>
    </source>
</evidence>